<organism evidence="1">
    <name type="scientific">Arundo donax</name>
    <name type="common">Giant reed</name>
    <name type="synonym">Donax arundinaceus</name>
    <dbReference type="NCBI Taxonomy" id="35708"/>
    <lineage>
        <taxon>Eukaryota</taxon>
        <taxon>Viridiplantae</taxon>
        <taxon>Streptophyta</taxon>
        <taxon>Embryophyta</taxon>
        <taxon>Tracheophyta</taxon>
        <taxon>Spermatophyta</taxon>
        <taxon>Magnoliopsida</taxon>
        <taxon>Liliopsida</taxon>
        <taxon>Poales</taxon>
        <taxon>Poaceae</taxon>
        <taxon>PACMAD clade</taxon>
        <taxon>Arundinoideae</taxon>
        <taxon>Arundineae</taxon>
        <taxon>Arundo</taxon>
    </lineage>
</organism>
<dbReference type="AlphaFoldDB" id="A0A0A9HKD0"/>
<accession>A0A0A9HKD0</accession>
<reference evidence="1" key="2">
    <citation type="journal article" date="2015" name="Data Brief">
        <title>Shoot transcriptome of the giant reed, Arundo donax.</title>
        <authorList>
            <person name="Barrero R.A."/>
            <person name="Guerrero F.D."/>
            <person name="Moolhuijzen P."/>
            <person name="Goolsby J.A."/>
            <person name="Tidwell J."/>
            <person name="Bellgard S.E."/>
            <person name="Bellgard M.I."/>
        </authorList>
    </citation>
    <scope>NUCLEOTIDE SEQUENCE</scope>
    <source>
        <tissue evidence="1">Shoot tissue taken approximately 20 cm above the soil surface</tissue>
    </source>
</reference>
<proteinExistence type="predicted"/>
<reference evidence="1" key="1">
    <citation type="submission" date="2014-09" db="EMBL/GenBank/DDBJ databases">
        <authorList>
            <person name="Magalhaes I.L.F."/>
            <person name="Oliveira U."/>
            <person name="Santos F.R."/>
            <person name="Vidigal T.H.D.A."/>
            <person name="Brescovit A.D."/>
            <person name="Santos A.J."/>
        </authorList>
    </citation>
    <scope>NUCLEOTIDE SEQUENCE</scope>
    <source>
        <tissue evidence="1">Shoot tissue taken approximately 20 cm above the soil surface</tissue>
    </source>
</reference>
<evidence type="ECO:0000313" key="1">
    <source>
        <dbReference type="EMBL" id="JAE35326.1"/>
    </source>
</evidence>
<sequence length="49" mass="5650">MAGSSIFLIKIKQKRKSECTNPLQAFVIRMQTHLEGCQDRDMDHMIVLS</sequence>
<name>A0A0A9HKD0_ARUDO</name>
<dbReference type="EMBL" id="GBRH01162570">
    <property type="protein sequence ID" value="JAE35326.1"/>
    <property type="molecule type" value="Transcribed_RNA"/>
</dbReference>
<protein>
    <submittedName>
        <fullName evidence="1">Uncharacterized protein</fullName>
    </submittedName>
</protein>